<proteinExistence type="inferred from homology"/>
<sequence length="253" mass="27556">MSSFASNQVHQSAQITQQVVQQQQQQQQEIYNEFSAGVTATLRRWSALRAAVDGEWGGIDSHKKAEDMRQGLIGMFFGPTAKKNVEPSDVEDALYIHMEEEFSCQLEDGSPKDLGGILFEMANKCVKGDFALSRQMVQFAEAERAQLEKHAPPTVMVEGEMEEDENDMVMGDDIGMQGGMSSITATTAADYASGNLFGGGPAVEPQQNLPPPRQLGEAAPDKAAPVLDDDGFEAVAPRRSRRKNKGQMPQGGF</sequence>
<keyword evidence="2" id="KW-0698">rRNA processing</keyword>
<dbReference type="OrthoDB" id="263560at2759"/>
<keyword evidence="5" id="KW-1185">Reference proteome</keyword>
<organism evidence="4 5">
    <name type="scientific">Triparma columacea</name>
    <dbReference type="NCBI Taxonomy" id="722753"/>
    <lineage>
        <taxon>Eukaryota</taxon>
        <taxon>Sar</taxon>
        <taxon>Stramenopiles</taxon>
        <taxon>Ochrophyta</taxon>
        <taxon>Bolidophyceae</taxon>
        <taxon>Parmales</taxon>
        <taxon>Triparmaceae</taxon>
        <taxon>Triparma</taxon>
    </lineage>
</organism>
<comment type="similarity">
    <text evidence="1">Belongs to the TSR2 family.</text>
</comment>
<accession>A0A9W7L9F2</accession>
<feature type="region of interest" description="Disordered" evidence="3">
    <location>
        <begin position="197"/>
        <end position="253"/>
    </location>
</feature>
<evidence type="ECO:0000256" key="2">
    <source>
        <dbReference type="ARBA" id="ARBA00022552"/>
    </source>
</evidence>
<dbReference type="AlphaFoldDB" id="A0A9W7L9F2"/>
<evidence type="ECO:0000256" key="1">
    <source>
        <dbReference type="ARBA" id="ARBA00006524"/>
    </source>
</evidence>
<dbReference type="Pfam" id="PF10273">
    <property type="entry name" value="WGG"/>
    <property type="match status" value="1"/>
</dbReference>
<protein>
    <recommendedName>
        <fullName evidence="6">Pre-rRNA-processing protein TSR2</fullName>
    </recommendedName>
</protein>
<evidence type="ECO:0008006" key="6">
    <source>
        <dbReference type="Google" id="ProtNLM"/>
    </source>
</evidence>
<name>A0A9W7L9F2_9STRA</name>
<dbReference type="GO" id="GO:0006364">
    <property type="term" value="P:rRNA processing"/>
    <property type="evidence" value="ECO:0007669"/>
    <property type="project" value="UniProtKB-KW"/>
</dbReference>
<evidence type="ECO:0000256" key="3">
    <source>
        <dbReference type="SAM" id="MobiDB-lite"/>
    </source>
</evidence>
<comment type="caution">
    <text evidence="4">The sequence shown here is derived from an EMBL/GenBank/DDBJ whole genome shotgun (WGS) entry which is preliminary data.</text>
</comment>
<evidence type="ECO:0000313" key="4">
    <source>
        <dbReference type="EMBL" id="GMI39853.1"/>
    </source>
</evidence>
<reference evidence="5" key="1">
    <citation type="journal article" date="2023" name="Commun. Biol.">
        <title>Genome analysis of Parmales, the sister group of diatoms, reveals the evolutionary specialization of diatoms from phago-mixotrophs to photoautotrophs.</title>
        <authorList>
            <person name="Ban H."/>
            <person name="Sato S."/>
            <person name="Yoshikawa S."/>
            <person name="Yamada K."/>
            <person name="Nakamura Y."/>
            <person name="Ichinomiya M."/>
            <person name="Sato N."/>
            <person name="Blanc-Mathieu R."/>
            <person name="Endo H."/>
            <person name="Kuwata A."/>
            <person name="Ogata H."/>
        </authorList>
    </citation>
    <scope>NUCLEOTIDE SEQUENCE [LARGE SCALE GENOMIC DNA]</scope>
</reference>
<dbReference type="PANTHER" id="PTHR21250">
    <property type="entry name" value="PRE-RRNA-PROCESSING PROTEIN TSR2 HOMOLOG"/>
    <property type="match status" value="1"/>
</dbReference>
<dbReference type="InterPro" id="IPR019398">
    <property type="entry name" value="Pre-rRNA_process_TSR2"/>
</dbReference>
<dbReference type="EMBL" id="BRYA01000112">
    <property type="protein sequence ID" value="GMI39853.1"/>
    <property type="molecule type" value="Genomic_DNA"/>
</dbReference>
<gene>
    <name evidence="4" type="ORF">TrCOL_g3210</name>
</gene>
<evidence type="ECO:0000313" key="5">
    <source>
        <dbReference type="Proteomes" id="UP001165065"/>
    </source>
</evidence>
<dbReference type="Proteomes" id="UP001165065">
    <property type="component" value="Unassembled WGS sequence"/>
</dbReference>